<proteinExistence type="predicted"/>
<comment type="caution">
    <text evidence="2">The sequence shown here is derived from an EMBL/GenBank/DDBJ whole genome shotgun (WGS) entry which is preliminary data.</text>
</comment>
<keyword evidence="1" id="KW-1133">Transmembrane helix</keyword>
<evidence type="ECO:0000313" key="3">
    <source>
        <dbReference type="Proteomes" id="UP000597444"/>
    </source>
</evidence>
<feature type="transmembrane region" description="Helical" evidence="1">
    <location>
        <begin position="51"/>
        <end position="73"/>
    </location>
</feature>
<keyword evidence="1" id="KW-0812">Transmembrane</keyword>
<gene>
    <name evidence="2" type="ORF">KSF_030270</name>
</gene>
<accession>A0A8J3MZD2</accession>
<dbReference type="Proteomes" id="UP000597444">
    <property type="component" value="Unassembled WGS sequence"/>
</dbReference>
<dbReference type="RefSeq" id="WP_220203789.1">
    <property type="nucleotide sequence ID" value="NZ_BNJK01000001.1"/>
</dbReference>
<evidence type="ECO:0000256" key="1">
    <source>
        <dbReference type="SAM" id="Phobius"/>
    </source>
</evidence>
<keyword evidence="1" id="KW-0472">Membrane</keyword>
<dbReference type="EMBL" id="BNJK01000001">
    <property type="protein sequence ID" value="GHO92979.1"/>
    <property type="molecule type" value="Genomic_DNA"/>
</dbReference>
<feature type="transmembrane region" description="Helical" evidence="1">
    <location>
        <begin position="158"/>
        <end position="178"/>
    </location>
</feature>
<organism evidence="2 3">
    <name type="scientific">Reticulibacter mediterranei</name>
    <dbReference type="NCBI Taxonomy" id="2778369"/>
    <lineage>
        <taxon>Bacteria</taxon>
        <taxon>Bacillati</taxon>
        <taxon>Chloroflexota</taxon>
        <taxon>Ktedonobacteria</taxon>
        <taxon>Ktedonobacterales</taxon>
        <taxon>Reticulibacteraceae</taxon>
        <taxon>Reticulibacter</taxon>
    </lineage>
</organism>
<evidence type="ECO:0008006" key="4">
    <source>
        <dbReference type="Google" id="ProtNLM"/>
    </source>
</evidence>
<feature type="transmembrane region" description="Helical" evidence="1">
    <location>
        <begin position="94"/>
        <end position="120"/>
    </location>
</feature>
<protein>
    <recommendedName>
        <fullName evidence="4">ABC transporter permease</fullName>
    </recommendedName>
</protein>
<dbReference type="AlphaFoldDB" id="A0A8J3MZD2"/>
<keyword evidence="3" id="KW-1185">Reference proteome</keyword>
<feature type="transmembrane region" description="Helical" evidence="1">
    <location>
        <begin position="21"/>
        <end position="39"/>
    </location>
</feature>
<name>A0A8J3MZD2_9CHLR</name>
<sequence length="244" mass="27064">MRLIWVHFKVSVIELIRIPMFSVPTLIFPGLLFLFFGVAEAHDRMSATFSMASYAVFAMLGIALFQFGVNIANDRASPWEDYLHILPVAPSIRFAARILASLAFALPAIGLVVALAFLFTAVHLTLAAWLSFILALLVGSIPVTLFGISIGYWFSPKAAFPVANICYLALAFAGGLWLSPQNLPGIVAVLSPYLLIRQYNELVWSAVFERPWPILPCLGLLIYTLIFGVLAAWGYRRDEGQRYH</sequence>
<reference evidence="2" key="1">
    <citation type="submission" date="2020-10" db="EMBL/GenBank/DDBJ databases">
        <title>Taxonomic study of unclassified bacteria belonging to the class Ktedonobacteria.</title>
        <authorList>
            <person name="Yabe S."/>
            <person name="Wang C.M."/>
            <person name="Zheng Y."/>
            <person name="Sakai Y."/>
            <person name="Cavaletti L."/>
            <person name="Monciardini P."/>
            <person name="Donadio S."/>
        </authorList>
    </citation>
    <scope>NUCLEOTIDE SEQUENCE</scope>
    <source>
        <strain evidence="2">ID150040</strain>
    </source>
</reference>
<feature type="transmembrane region" description="Helical" evidence="1">
    <location>
        <begin position="126"/>
        <end position="146"/>
    </location>
</feature>
<feature type="transmembrane region" description="Helical" evidence="1">
    <location>
        <begin position="212"/>
        <end position="235"/>
    </location>
</feature>
<evidence type="ECO:0000313" key="2">
    <source>
        <dbReference type="EMBL" id="GHO92979.1"/>
    </source>
</evidence>